<keyword evidence="4" id="KW-1185">Reference proteome</keyword>
<accession>A0A9P0L0F6</accession>
<dbReference type="EMBL" id="CAKOFQ010007000">
    <property type="protein sequence ID" value="CAH1986499.1"/>
    <property type="molecule type" value="Genomic_DNA"/>
</dbReference>
<feature type="domain" description="EGF-like" evidence="2">
    <location>
        <begin position="599"/>
        <end position="637"/>
    </location>
</feature>
<dbReference type="OrthoDB" id="4405280at2759"/>
<dbReference type="PANTHER" id="PTHR22963:SF39">
    <property type="entry name" value="DUMPY"/>
    <property type="match status" value="1"/>
</dbReference>
<feature type="domain" description="EGF-like" evidence="2">
    <location>
        <begin position="275"/>
        <end position="313"/>
    </location>
</feature>
<name>A0A9P0L0F6_ACAOB</name>
<keyword evidence="1" id="KW-1015">Disulfide bond</keyword>
<comment type="caution">
    <text evidence="1">Lacks conserved residue(s) required for the propagation of feature annotation.</text>
</comment>
<comment type="caution">
    <text evidence="3">The sequence shown here is derived from an EMBL/GenBank/DDBJ whole genome shotgun (WGS) entry which is preliminary data.</text>
</comment>
<evidence type="ECO:0000313" key="3">
    <source>
        <dbReference type="EMBL" id="CAH1986499.1"/>
    </source>
</evidence>
<feature type="domain" description="EGF-like" evidence="2">
    <location>
        <begin position="442"/>
        <end position="479"/>
    </location>
</feature>
<dbReference type="Proteomes" id="UP001152888">
    <property type="component" value="Unassembled WGS sequence"/>
</dbReference>
<dbReference type="SUPFAM" id="SSF57184">
    <property type="entry name" value="Growth factor receptor domain"/>
    <property type="match status" value="1"/>
</dbReference>
<dbReference type="PROSITE" id="PS50026">
    <property type="entry name" value="EGF_3"/>
    <property type="match status" value="6"/>
</dbReference>
<sequence length="803" mass="84800">VSPIALSGEWQIHGVKNCFTVILICRFNITATERTPASPCNPSPCGPNTDCQERNGAGACLCRNGFMGDPYDQVKGCHRECELHSDCKSNLACISYKCVDPCPGTCGDLAECHVHNHIPNCRMTGDPFTRCYDIPPPPPRTETKPIDPCRPSPCGPNSECRAVGDQPSCSCKANFVGSPPNCRPECVVNTDCPSSLACITEKCRDPCQGSCGFNAECRVQNHIPVCTCREGFTGDAFTECGRIPPPKPEAKPDPCNPSPCGQNAQCRDVSPPSTPADPCRPSPCGPNSACRVVKGNPACSCLEPYVGAPPNCRPECTISPECPPTKACLNQRCKDPCPGSCGQNALCTVINHGAVCSCAPGHTGDPFRGCIPTPARLPIEEVRNPCVPSPCGTNAICKEKDGAGSCTCLPEYIGNPYQACKPECTRNSDCPANKGCMNNKCIDPCPGTCGQHAVCQVINHAPSCICAPGLTGDPFTRCLQPQPEPVEAPKNPCQPSPCGPNSQCKEVNGQAVCSCLPNHIGSPPGCRPECVVSTECAPNKACVNQKCIDPCPGTCGLNSKCQVINHSPICSCRISYTGDPFTRCYPVPPPPPVTEVIRKPEPCVPSPCGPNSQCRAINDSPSCSCLSEFIGTPPNCRPECTINSECPSNLACINRKCKDPCPGSCGLSAECQVLNHNSICTCPSGFTGDPFTSCHPQPVEVAPVEVKDPCHPNPCGTNARCDNGICACLPEYQGDPYQGCRPECVTNGDCPRDRACIRNKCVDPCPGTCAPSAVCQVINHIPMCSCPPAYTGNAFVACRIVEG</sequence>
<feature type="domain" description="EGF-like" evidence="2">
    <location>
        <begin position="382"/>
        <end position="421"/>
    </location>
</feature>
<evidence type="ECO:0000259" key="2">
    <source>
        <dbReference type="PROSITE" id="PS50026"/>
    </source>
</evidence>
<dbReference type="SMART" id="SM00181">
    <property type="entry name" value="EGF"/>
    <property type="match status" value="13"/>
</dbReference>
<feature type="disulfide bond" evidence="1">
    <location>
        <begin position="445"/>
        <end position="455"/>
    </location>
</feature>
<evidence type="ECO:0000313" key="4">
    <source>
        <dbReference type="Proteomes" id="UP001152888"/>
    </source>
</evidence>
<reference evidence="3" key="1">
    <citation type="submission" date="2022-03" db="EMBL/GenBank/DDBJ databases">
        <authorList>
            <person name="Sayadi A."/>
        </authorList>
    </citation>
    <scope>NUCLEOTIDE SEQUENCE</scope>
</reference>
<dbReference type="InterPro" id="IPR000742">
    <property type="entry name" value="EGF"/>
</dbReference>
<keyword evidence="1" id="KW-0245">EGF-like domain</keyword>
<evidence type="ECO:0000256" key="1">
    <source>
        <dbReference type="PROSITE-ProRule" id="PRU00076"/>
    </source>
</evidence>
<dbReference type="PROSITE" id="PS01186">
    <property type="entry name" value="EGF_2"/>
    <property type="match status" value="2"/>
</dbReference>
<dbReference type="PANTHER" id="PTHR22963">
    <property type="entry name" value="ENDOGLIN-RELATED"/>
    <property type="match status" value="1"/>
</dbReference>
<dbReference type="InterPro" id="IPR048407">
    <property type="entry name" value="Dumpy_DPY"/>
</dbReference>
<organism evidence="3 4">
    <name type="scientific">Acanthoscelides obtectus</name>
    <name type="common">Bean weevil</name>
    <name type="synonym">Bruchus obtectus</name>
    <dbReference type="NCBI Taxonomy" id="200917"/>
    <lineage>
        <taxon>Eukaryota</taxon>
        <taxon>Metazoa</taxon>
        <taxon>Ecdysozoa</taxon>
        <taxon>Arthropoda</taxon>
        <taxon>Hexapoda</taxon>
        <taxon>Insecta</taxon>
        <taxon>Pterygota</taxon>
        <taxon>Neoptera</taxon>
        <taxon>Endopterygota</taxon>
        <taxon>Coleoptera</taxon>
        <taxon>Polyphaga</taxon>
        <taxon>Cucujiformia</taxon>
        <taxon>Chrysomeloidea</taxon>
        <taxon>Chrysomelidae</taxon>
        <taxon>Bruchinae</taxon>
        <taxon>Bruchini</taxon>
        <taxon>Acanthoscelides</taxon>
    </lineage>
</organism>
<protein>
    <recommendedName>
        <fullName evidence="2">EGF-like domain-containing protein</fullName>
    </recommendedName>
</protein>
<dbReference type="AlphaFoldDB" id="A0A9P0L0F6"/>
<dbReference type="SUPFAM" id="SSF90148">
    <property type="entry name" value="DPY module"/>
    <property type="match status" value="6"/>
</dbReference>
<dbReference type="InterPro" id="IPR009030">
    <property type="entry name" value="Growth_fac_rcpt_cys_sf"/>
</dbReference>
<dbReference type="Pfam" id="PF21164">
    <property type="entry name" value="Dumpy_DPY"/>
    <property type="match status" value="7"/>
</dbReference>
<feature type="domain" description="EGF-like" evidence="2">
    <location>
        <begin position="489"/>
        <end position="527"/>
    </location>
</feature>
<feature type="non-terminal residue" evidence="3">
    <location>
        <position position="1"/>
    </location>
</feature>
<proteinExistence type="predicted"/>
<gene>
    <name evidence="3" type="ORF">ACAOBT_LOCUS17294</name>
</gene>
<feature type="domain" description="EGF-like" evidence="2">
    <location>
        <begin position="145"/>
        <end position="183"/>
    </location>
</feature>